<dbReference type="Proteomes" id="UP000438429">
    <property type="component" value="Unassembled WGS sequence"/>
</dbReference>
<feature type="region of interest" description="Disordered" evidence="1">
    <location>
        <begin position="206"/>
        <end position="227"/>
    </location>
</feature>
<evidence type="ECO:0000313" key="2">
    <source>
        <dbReference type="EMBL" id="KAF0025094.1"/>
    </source>
</evidence>
<evidence type="ECO:0000313" key="3">
    <source>
        <dbReference type="Proteomes" id="UP000438429"/>
    </source>
</evidence>
<proteinExistence type="predicted"/>
<dbReference type="AlphaFoldDB" id="A0A6A4S3I6"/>
<sequence length="291" mass="33358">MKSLVLHDSSIVPALCKTKQQFIRVCGFFSEGPIMSSSVGFSTRQSECQRTKAFYYRSTGHRPRSPPASMMKDCLQFLVEPAKKLKIRLKESRKRVRHEKKEPLVESQLFIMELARELNKICQRSNILGHIWTSEDIWPASVCRDFIMQWAAVLEKRVQPRIIPSEYQYEKPGKKDWKGHLLCMLEAGGECDMGPHKRVIMDWTGGIKNRPQSDSDDEPEPFRLTPPPLPLTSVQPTVWPGEPVLMMLDDLEFQWKRGRLPNLLPAVELVMLAVLNADSPAKVRMSVTVFP</sequence>
<evidence type="ECO:0000256" key="1">
    <source>
        <dbReference type="SAM" id="MobiDB-lite"/>
    </source>
</evidence>
<dbReference type="EMBL" id="VEVO01000020">
    <property type="protein sequence ID" value="KAF0025094.1"/>
    <property type="molecule type" value="Genomic_DNA"/>
</dbReference>
<organism evidence="2 3">
    <name type="scientific">Scophthalmus maximus</name>
    <name type="common">Turbot</name>
    <name type="synonym">Psetta maxima</name>
    <dbReference type="NCBI Taxonomy" id="52904"/>
    <lineage>
        <taxon>Eukaryota</taxon>
        <taxon>Metazoa</taxon>
        <taxon>Chordata</taxon>
        <taxon>Craniata</taxon>
        <taxon>Vertebrata</taxon>
        <taxon>Euteleostomi</taxon>
        <taxon>Actinopterygii</taxon>
        <taxon>Neopterygii</taxon>
        <taxon>Teleostei</taxon>
        <taxon>Neoteleostei</taxon>
        <taxon>Acanthomorphata</taxon>
        <taxon>Carangaria</taxon>
        <taxon>Pleuronectiformes</taxon>
        <taxon>Pleuronectoidei</taxon>
        <taxon>Scophthalmidae</taxon>
        <taxon>Scophthalmus</taxon>
    </lineage>
</organism>
<protein>
    <submittedName>
        <fullName evidence="2">Uncharacterized protein</fullName>
    </submittedName>
</protein>
<accession>A0A6A4S3I6</accession>
<gene>
    <name evidence="2" type="ORF">F2P81_021975</name>
</gene>
<name>A0A6A4S3I6_SCOMX</name>
<comment type="caution">
    <text evidence="2">The sequence shown here is derived from an EMBL/GenBank/DDBJ whole genome shotgun (WGS) entry which is preliminary data.</text>
</comment>
<reference evidence="2 3" key="1">
    <citation type="submission" date="2019-06" db="EMBL/GenBank/DDBJ databases">
        <title>Draft genomes of female and male turbot (Scophthalmus maximus).</title>
        <authorList>
            <person name="Xu H."/>
            <person name="Xu X.-W."/>
            <person name="Shao C."/>
            <person name="Chen S."/>
        </authorList>
    </citation>
    <scope>NUCLEOTIDE SEQUENCE [LARGE SCALE GENOMIC DNA]</scope>
    <source>
        <strain evidence="2">Ysfricsl-2016a</strain>
        <tissue evidence="2">Blood</tissue>
    </source>
</reference>